<dbReference type="InterPro" id="IPR001818">
    <property type="entry name" value="Pept_M10_metallopeptidase"/>
</dbReference>
<dbReference type="Gene3D" id="3.40.390.10">
    <property type="entry name" value="Collagenase (Catalytic Domain)"/>
    <property type="match status" value="1"/>
</dbReference>
<proteinExistence type="predicted"/>
<comment type="caution">
    <text evidence="7">The sequence shown here is derived from an EMBL/GenBank/DDBJ whole genome shotgun (WGS) entry which is preliminary data.</text>
</comment>
<keyword evidence="4" id="KW-0862">Zinc</keyword>
<evidence type="ECO:0000313" key="7">
    <source>
        <dbReference type="EMBL" id="OGY88984.1"/>
    </source>
</evidence>
<keyword evidence="1" id="KW-0645">Protease</keyword>
<sequence>MIKKIITLVAIFALLLATNSVGATPPSTSLGASQAQRTLVLPEAADHSPVISLGTAHDPQSGQLVEGYAIIHYKGEQAKPDHAGKPAASVCYGFLAKDAKWKAVEPWVVNPANSRGLASDFIFSNLSGDIAKWENAVQGINILGNGSTATGTLIADTASPDGQNEVYFADVANDGAIAVTIVWGIFGGPPAGRQLVEWDQIYDDVDFDWSASGEADKMDFENIATHELGHSVGLADLYNSACSAETMYGYAGLGETIKRDLNTGDIAGVNKLY</sequence>
<dbReference type="Proteomes" id="UP000178849">
    <property type="component" value="Unassembled WGS sequence"/>
</dbReference>
<evidence type="ECO:0000256" key="1">
    <source>
        <dbReference type="ARBA" id="ARBA00022670"/>
    </source>
</evidence>
<evidence type="ECO:0000256" key="5">
    <source>
        <dbReference type="SAM" id="SignalP"/>
    </source>
</evidence>
<dbReference type="EMBL" id="MHKL01000031">
    <property type="protein sequence ID" value="OGY88984.1"/>
    <property type="molecule type" value="Genomic_DNA"/>
</dbReference>
<feature type="chain" id="PRO_5009582074" description="Peptidase M10 metallopeptidase domain-containing protein" evidence="5">
    <location>
        <begin position="24"/>
        <end position="273"/>
    </location>
</feature>
<evidence type="ECO:0000313" key="8">
    <source>
        <dbReference type="Proteomes" id="UP000178849"/>
    </source>
</evidence>
<protein>
    <recommendedName>
        <fullName evidence="6">Peptidase M10 metallopeptidase domain-containing protein</fullName>
    </recommendedName>
</protein>
<dbReference type="GO" id="GO:0006508">
    <property type="term" value="P:proteolysis"/>
    <property type="evidence" value="ECO:0007669"/>
    <property type="project" value="UniProtKB-KW"/>
</dbReference>
<evidence type="ECO:0000256" key="3">
    <source>
        <dbReference type="ARBA" id="ARBA00022801"/>
    </source>
</evidence>
<keyword evidence="5" id="KW-0732">Signal</keyword>
<evidence type="ECO:0000256" key="4">
    <source>
        <dbReference type="ARBA" id="ARBA00022833"/>
    </source>
</evidence>
<reference evidence="7 8" key="1">
    <citation type="journal article" date="2016" name="Nat. Commun.">
        <title>Thousands of microbial genomes shed light on interconnected biogeochemical processes in an aquifer system.</title>
        <authorList>
            <person name="Anantharaman K."/>
            <person name="Brown C.T."/>
            <person name="Hug L.A."/>
            <person name="Sharon I."/>
            <person name="Castelle C.J."/>
            <person name="Probst A.J."/>
            <person name="Thomas B.C."/>
            <person name="Singh A."/>
            <person name="Wilkins M.J."/>
            <person name="Karaoz U."/>
            <person name="Brodie E.L."/>
            <person name="Williams K.H."/>
            <person name="Hubbard S.S."/>
            <person name="Banfield J.F."/>
        </authorList>
    </citation>
    <scope>NUCLEOTIDE SEQUENCE [LARGE SCALE GENOMIC DNA]</scope>
</reference>
<gene>
    <name evidence="7" type="ORF">A2927_00970</name>
</gene>
<dbReference type="AlphaFoldDB" id="A0A1G2BIJ2"/>
<dbReference type="GO" id="GO:0004222">
    <property type="term" value="F:metalloendopeptidase activity"/>
    <property type="evidence" value="ECO:0007669"/>
    <property type="project" value="InterPro"/>
</dbReference>
<feature type="signal peptide" evidence="5">
    <location>
        <begin position="1"/>
        <end position="23"/>
    </location>
</feature>
<accession>A0A1G2BIJ2</accession>
<dbReference type="GO" id="GO:0008270">
    <property type="term" value="F:zinc ion binding"/>
    <property type="evidence" value="ECO:0007669"/>
    <property type="project" value="InterPro"/>
</dbReference>
<dbReference type="GO" id="GO:0031012">
    <property type="term" value="C:extracellular matrix"/>
    <property type="evidence" value="ECO:0007669"/>
    <property type="project" value="InterPro"/>
</dbReference>
<feature type="domain" description="Peptidase M10 metallopeptidase" evidence="6">
    <location>
        <begin position="204"/>
        <end position="273"/>
    </location>
</feature>
<organism evidence="7 8">
    <name type="scientific">Candidatus Komeilibacteria bacterium RIFCSPLOWO2_01_FULL_45_10</name>
    <dbReference type="NCBI Taxonomy" id="1798550"/>
    <lineage>
        <taxon>Bacteria</taxon>
        <taxon>Candidatus Komeiliibacteriota</taxon>
    </lineage>
</organism>
<keyword evidence="2" id="KW-0479">Metal-binding</keyword>
<dbReference type="InterPro" id="IPR024079">
    <property type="entry name" value="MetalloPept_cat_dom_sf"/>
</dbReference>
<evidence type="ECO:0000256" key="2">
    <source>
        <dbReference type="ARBA" id="ARBA00022723"/>
    </source>
</evidence>
<name>A0A1G2BIJ2_9BACT</name>
<dbReference type="Pfam" id="PF00413">
    <property type="entry name" value="Peptidase_M10"/>
    <property type="match status" value="1"/>
</dbReference>
<evidence type="ECO:0000259" key="6">
    <source>
        <dbReference type="Pfam" id="PF00413"/>
    </source>
</evidence>
<keyword evidence="3" id="KW-0378">Hydrolase</keyword>
<dbReference type="SUPFAM" id="SSF55486">
    <property type="entry name" value="Metalloproteases ('zincins'), catalytic domain"/>
    <property type="match status" value="1"/>
</dbReference>